<evidence type="ECO:0000313" key="2">
    <source>
        <dbReference type="Proteomes" id="UP000789901"/>
    </source>
</evidence>
<gene>
    <name evidence="1" type="ORF">GMARGA_LOCUS8492</name>
</gene>
<organism evidence="1 2">
    <name type="scientific">Gigaspora margarita</name>
    <dbReference type="NCBI Taxonomy" id="4874"/>
    <lineage>
        <taxon>Eukaryota</taxon>
        <taxon>Fungi</taxon>
        <taxon>Fungi incertae sedis</taxon>
        <taxon>Mucoromycota</taxon>
        <taxon>Glomeromycotina</taxon>
        <taxon>Glomeromycetes</taxon>
        <taxon>Diversisporales</taxon>
        <taxon>Gigasporaceae</taxon>
        <taxon>Gigaspora</taxon>
    </lineage>
</organism>
<sequence>TFIQMMFRIHNCEKHILSLYYQKISGEFSRSPDIDSIFYKLDQSPAITLFIEVEHQKCLSTRNFIEILCSLFAITEASLKLIKMDESRGVIGIHKEVCNEIRTKVLVIKHTDFEAIVTSRNLTLEEAEFLKLDSECSVADTIALKHFLCKIFMVEMQGYNEESAIEELNTKDIAQWEDICYNTKDNFENLVAKNLRKTYSVNHWEAIKIAFEASCEKFIKIRSQALLLFGFRSHAKEILDLKSAIKTINTIDLFNSIPIINNITLEHVEHKISDSFSSTIDEKDLSLEMPDQNQSTKLS</sequence>
<evidence type="ECO:0000313" key="1">
    <source>
        <dbReference type="EMBL" id="CAG8634115.1"/>
    </source>
</evidence>
<keyword evidence="2" id="KW-1185">Reference proteome</keyword>
<name>A0ABN7UQ24_GIGMA</name>
<protein>
    <submittedName>
        <fullName evidence="1">42958_t:CDS:1</fullName>
    </submittedName>
</protein>
<dbReference type="Proteomes" id="UP000789901">
    <property type="component" value="Unassembled WGS sequence"/>
</dbReference>
<accession>A0ABN7UQ24</accession>
<dbReference type="EMBL" id="CAJVQB010004378">
    <property type="protein sequence ID" value="CAG8634115.1"/>
    <property type="molecule type" value="Genomic_DNA"/>
</dbReference>
<proteinExistence type="predicted"/>
<comment type="caution">
    <text evidence="1">The sequence shown here is derived from an EMBL/GenBank/DDBJ whole genome shotgun (WGS) entry which is preliminary data.</text>
</comment>
<feature type="non-terminal residue" evidence="1">
    <location>
        <position position="1"/>
    </location>
</feature>
<reference evidence="1 2" key="1">
    <citation type="submission" date="2021-06" db="EMBL/GenBank/DDBJ databases">
        <authorList>
            <person name="Kallberg Y."/>
            <person name="Tangrot J."/>
            <person name="Rosling A."/>
        </authorList>
    </citation>
    <scope>NUCLEOTIDE SEQUENCE [LARGE SCALE GENOMIC DNA]</scope>
    <source>
        <strain evidence="1 2">120-4 pot B 10/14</strain>
    </source>
</reference>